<evidence type="ECO:0000313" key="1">
    <source>
        <dbReference type="EMBL" id="GBP05419.1"/>
    </source>
</evidence>
<dbReference type="AlphaFoldDB" id="A0A4C1STB8"/>
<gene>
    <name evidence="1" type="ORF">EVAR_73975_1</name>
</gene>
<dbReference type="Proteomes" id="UP000299102">
    <property type="component" value="Unassembled WGS sequence"/>
</dbReference>
<keyword evidence="2" id="KW-1185">Reference proteome</keyword>
<accession>A0A4C1STB8</accession>
<reference evidence="1 2" key="1">
    <citation type="journal article" date="2019" name="Commun. Biol.">
        <title>The bagworm genome reveals a unique fibroin gene that provides high tensile strength.</title>
        <authorList>
            <person name="Kono N."/>
            <person name="Nakamura H."/>
            <person name="Ohtoshi R."/>
            <person name="Tomita M."/>
            <person name="Numata K."/>
            <person name="Arakawa K."/>
        </authorList>
    </citation>
    <scope>NUCLEOTIDE SEQUENCE [LARGE SCALE GENOMIC DNA]</scope>
</reference>
<dbReference type="EMBL" id="BGZK01003899">
    <property type="protein sequence ID" value="GBP05419.1"/>
    <property type="molecule type" value="Genomic_DNA"/>
</dbReference>
<protein>
    <submittedName>
        <fullName evidence="1">Uncharacterized protein</fullName>
    </submittedName>
</protein>
<organism evidence="1 2">
    <name type="scientific">Eumeta variegata</name>
    <name type="common">Bagworm moth</name>
    <name type="synonym">Eumeta japonica</name>
    <dbReference type="NCBI Taxonomy" id="151549"/>
    <lineage>
        <taxon>Eukaryota</taxon>
        <taxon>Metazoa</taxon>
        <taxon>Ecdysozoa</taxon>
        <taxon>Arthropoda</taxon>
        <taxon>Hexapoda</taxon>
        <taxon>Insecta</taxon>
        <taxon>Pterygota</taxon>
        <taxon>Neoptera</taxon>
        <taxon>Endopterygota</taxon>
        <taxon>Lepidoptera</taxon>
        <taxon>Glossata</taxon>
        <taxon>Ditrysia</taxon>
        <taxon>Tineoidea</taxon>
        <taxon>Psychidae</taxon>
        <taxon>Oiketicinae</taxon>
        <taxon>Eumeta</taxon>
    </lineage>
</organism>
<name>A0A4C1STB8_EUMVA</name>
<comment type="caution">
    <text evidence="1">The sequence shown here is derived from an EMBL/GenBank/DDBJ whole genome shotgun (WGS) entry which is preliminary data.</text>
</comment>
<sequence length="241" mass="25776">MDVPGFCTSVRTPEVFLFSPVSGAMVSLSISRTLCGRKSFITTPRIWCLRCTEAPDNTLRPMETMQRDDDDDGMSCCADAATSGRARAARPPRSLTQGGCDGLSGECTHHTQVGFLAAHSFSVISRPPPPNIQETSSSLVIPLRLRMLTGGGDHLLFGGLPVRLPLETTNSVLSSRNVHATSININPFEPADPPRFSDPAAWTMHKSMRTLSATAAEIDRCKPDAAPARAGCCGSNVSFSL</sequence>
<evidence type="ECO:0000313" key="2">
    <source>
        <dbReference type="Proteomes" id="UP000299102"/>
    </source>
</evidence>
<proteinExistence type="predicted"/>